<dbReference type="Pfam" id="PF07030">
    <property type="entry name" value="Phage_Mu_Gp36"/>
    <property type="match status" value="1"/>
</dbReference>
<comment type="caution">
    <text evidence="1">The sequence shown here is derived from an EMBL/GenBank/DDBJ whole genome shotgun (WGS) entry which is preliminary data.</text>
</comment>
<protein>
    <submittedName>
        <fullName evidence="1">Uncharacterized protein</fullName>
    </submittedName>
</protein>
<reference evidence="1" key="1">
    <citation type="journal article" date="2015" name="Nature">
        <title>Complex archaea that bridge the gap between prokaryotes and eukaryotes.</title>
        <authorList>
            <person name="Spang A."/>
            <person name="Saw J.H."/>
            <person name="Jorgensen S.L."/>
            <person name="Zaremba-Niedzwiedzka K."/>
            <person name="Martijn J."/>
            <person name="Lind A.E."/>
            <person name="van Eijk R."/>
            <person name="Schleper C."/>
            <person name="Guy L."/>
            <person name="Ettema T.J."/>
        </authorList>
    </citation>
    <scope>NUCLEOTIDE SEQUENCE</scope>
</reference>
<dbReference type="InterPro" id="IPR009752">
    <property type="entry name" value="Phage_Mu_GpJ"/>
</dbReference>
<accession>A0A0F9VLG0</accession>
<name>A0A0F9VLG0_9ZZZZ</name>
<organism evidence="1">
    <name type="scientific">marine sediment metagenome</name>
    <dbReference type="NCBI Taxonomy" id="412755"/>
    <lineage>
        <taxon>unclassified sequences</taxon>
        <taxon>metagenomes</taxon>
        <taxon>ecological metagenomes</taxon>
    </lineage>
</organism>
<sequence>MGQYAVEKDLTDAYGTINIRDWSNRDNQSTSIDTATVDVAVRRGESEINNQFRRGIYAIPFSFSDTDAQETVKEWNVVLAVWWLFKFRKVNSQNNPKEPRTNFLKDDVARVRAEMKDYLSGQLRRLNAAFVEDDHPTAPVFVT</sequence>
<evidence type="ECO:0000313" key="1">
    <source>
        <dbReference type="EMBL" id="KKN74306.1"/>
    </source>
</evidence>
<proteinExistence type="predicted"/>
<dbReference type="AlphaFoldDB" id="A0A0F9VLG0"/>
<dbReference type="EMBL" id="LAZR01000329">
    <property type="protein sequence ID" value="KKN74306.1"/>
    <property type="molecule type" value="Genomic_DNA"/>
</dbReference>
<gene>
    <name evidence="1" type="ORF">LCGC14_0392450</name>
</gene>